<dbReference type="InterPro" id="IPR001638">
    <property type="entry name" value="Solute-binding_3/MltF_N"/>
</dbReference>
<dbReference type="PANTHER" id="PTHR35936:SF17">
    <property type="entry name" value="ARGININE-BINDING EXTRACELLULAR PROTEIN ARTP"/>
    <property type="match status" value="1"/>
</dbReference>
<dbReference type="EMBL" id="CABL01000019">
    <property type="protein sequence ID" value="CBH76003.1"/>
    <property type="molecule type" value="Genomic_DNA"/>
</dbReference>
<evidence type="ECO:0000313" key="3">
    <source>
        <dbReference type="EMBL" id="CBH76003.1"/>
    </source>
</evidence>
<dbReference type="AlphaFoldDB" id="E6PHR5"/>
<reference evidence="3" key="1">
    <citation type="submission" date="2009-10" db="EMBL/GenBank/DDBJ databases">
        <title>Diversity of trophic interactions inside an arsenic-rich microbial ecosystem.</title>
        <authorList>
            <person name="Bertin P.N."/>
            <person name="Heinrich-Salmeron A."/>
            <person name="Pelletier E."/>
            <person name="Goulhen-Chollet F."/>
            <person name="Arsene-Ploetze F."/>
            <person name="Gallien S."/>
            <person name="Calteau A."/>
            <person name="Vallenet D."/>
            <person name="Casiot C."/>
            <person name="Chane-Woon-Ming B."/>
            <person name="Giloteaux L."/>
            <person name="Barakat M."/>
            <person name="Bonnefoy V."/>
            <person name="Bruneel O."/>
            <person name="Chandler M."/>
            <person name="Cleiss J."/>
            <person name="Duran R."/>
            <person name="Elbaz-Poulichet F."/>
            <person name="Fonknechten N."/>
            <person name="Lauga B."/>
            <person name="Mornico D."/>
            <person name="Ortet P."/>
            <person name="Schaeffer C."/>
            <person name="Siguier P."/>
            <person name="Alexander Thil Smith A."/>
            <person name="Van Dorsselaer A."/>
            <person name="Weissenbach J."/>
            <person name="Medigue C."/>
            <person name="Le Paslier D."/>
        </authorList>
    </citation>
    <scope>NUCLEOTIDE SEQUENCE</scope>
</reference>
<keyword evidence="1" id="KW-0732">Signal</keyword>
<dbReference type="SUPFAM" id="SSF53850">
    <property type="entry name" value="Periplasmic binding protein-like II"/>
    <property type="match status" value="1"/>
</dbReference>
<name>E6PHR5_9ZZZZ</name>
<sequence>MKALLMRHLVTTLALLAGLGFLIGGAQPLAAAPPLRIGTDISHPPLEFYQRPGGRVRGFDADIARAIAKRLGRRAEFVNMPFGDLLQAVGAGKVDFTISSMFDLPIREKVADFVDYFLSGTAIMVRAGNPHSVFTLAGFCGLTASAEVGTFQFTALHEQSKRCRSLGLGGVHVVSVAGDEQGAQALLAGRVEIHIADFPIVSYLARTVGNGKLVVAGRPFNQIPYGIAVRKGNVALRTAIAGALKGMVADGTYDRLLKKWHLEAGALRSIPIDAGKLYQH</sequence>
<organism evidence="3">
    <name type="scientific">mine drainage metagenome</name>
    <dbReference type="NCBI Taxonomy" id="410659"/>
    <lineage>
        <taxon>unclassified sequences</taxon>
        <taxon>metagenomes</taxon>
        <taxon>ecological metagenomes</taxon>
    </lineage>
</organism>
<dbReference type="PANTHER" id="PTHR35936">
    <property type="entry name" value="MEMBRANE-BOUND LYTIC MUREIN TRANSGLYCOSYLASE F"/>
    <property type="match status" value="1"/>
</dbReference>
<dbReference type="SMART" id="SM00062">
    <property type="entry name" value="PBPb"/>
    <property type="match status" value="1"/>
</dbReference>
<dbReference type="Gene3D" id="3.40.190.10">
    <property type="entry name" value="Periplasmic binding protein-like II"/>
    <property type="match status" value="2"/>
</dbReference>
<dbReference type="CDD" id="cd01004">
    <property type="entry name" value="PBP2_MidA_like"/>
    <property type="match status" value="1"/>
</dbReference>
<gene>
    <name evidence="3" type="ORF">CARN1_0483</name>
</gene>
<accession>E6PHR5</accession>
<feature type="domain" description="Solute-binding protein family 3/N-terminal" evidence="2">
    <location>
        <begin position="34"/>
        <end position="264"/>
    </location>
</feature>
<protein>
    <submittedName>
        <fullName evidence="3">Putative ABC-type amino acid transport, periplasmic component</fullName>
    </submittedName>
</protein>
<evidence type="ECO:0000259" key="2">
    <source>
        <dbReference type="SMART" id="SM00062"/>
    </source>
</evidence>
<comment type="caution">
    <text evidence="3">The sequence shown here is derived from an EMBL/GenBank/DDBJ whole genome shotgun (WGS) entry which is preliminary data.</text>
</comment>
<dbReference type="Pfam" id="PF00497">
    <property type="entry name" value="SBP_bac_3"/>
    <property type="match status" value="1"/>
</dbReference>
<evidence type="ECO:0000256" key="1">
    <source>
        <dbReference type="ARBA" id="ARBA00022729"/>
    </source>
</evidence>
<proteinExistence type="predicted"/>